<dbReference type="Proteomes" id="UP000053615">
    <property type="component" value="Unassembled WGS sequence"/>
</dbReference>
<keyword evidence="4 5" id="KW-0539">Nucleus</keyword>
<keyword evidence="6" id="KW-0175">Coiled coil</keyword>
<feature type="compositionally biased region" description="Low complexity" evidence="7">
    <location>
        <begin position="155"/>
        <end position="174"/>
    </location>
</feature>
<evidence type="ECO:0000256" key="3">
    <source>
        <dbReference type="ARBA" id="ARBA00023163"/>
    </source>
</evidence>
<organism evidence="9 10">
    <name type="scientific">Colius striatus</name>
    <name type="common">Speckled mousebird</name>
    <dbReference type="NCBI Taxonomy" id="57412"/>
    <lineage>
        <taxon>Eukaryota</taxon>
        <taxon>Metazoa</taxon>
        <taxon>Chordata</taxon>
        <taxon>Craniata</taxon>
        <taxon>Vertebrata</taxon>
        <taxon>Euteleostomi</taxon>
        <taxon>Archelosauria</taxon>
        <taxon>Archosauria</taxon>
        <taxon>Dinosauria</taxon>
        <taxon>Saurischia</taxon>
        <taxon>Theropoda</taxon>
        <taxon>Coelurosauria</taxon>
        <taxon>Aves</taxon>
        <taxon>Neognathae</taxon>
        <taxon>Neoaves</taxon>
        <taxon>Telluraves</taxon>
        <taxon>Coraciimorphae</taxon>
        <taxon>Coliiformes</taxon>
        <taxon>Coliidae</taxon>
        <taxon>Colius</taxon>
    </lineage>
</organism>
<evidence type="ECO:0000313" key="10">
    <source>
        <dbReference type="Proteomes" id="UP000053615"/>
    </source>
</evidence>
<keyword evidence="2 5" id="KW-0238">DNA-binding</keyword>
<feature type="coiled-coil region" evidence="6">
    <location>
        <begin position="42"/>
        <end position="79"/>
    </location>
</feature>
<accession>A0A091K3B4</accession>
<dbReference type="InterPro" id="IPR036910">
    <property type="entry name" value="HMG_box_dom_sf"/>
</dbReference>
<evidence type="ECO:0000313" key="9">
    <source>
        <dbReference type="EMBL" id="KFP30801.1"/>
    </source>
</evidence>
<dbReference type="GO" id="GO:0005634">
    <property type="term" value="C:nucleus"/>
    <property type="evidence" value="ECO:0007669"/>
    <property type="project" value="UniProtKB-UniRule"/>
</dbReference>
<dbReference type="PANTHER" id="PTHR45789:SF4">
    <property type="entry name" value="TRANSCRIPTION FACTOR SOX-13"/>
    <property type="match status" value="1"/>
</dbReference>
<dbReference type="InterPro" id="IPR009071">
    <property type="entry name" value="HMG_box_dom"/>
</dbReference>
<evidence type="ECO:0000256" key="6">
    <source>
        <dbReference type="SAM" id="Coils"/>
    </source>
</evidence>
<dbReference type="GO" id="GO:0000978">
    <property type="term" value="F:RNA polymerase II cis-regulatory region sequence-specific DNA binding"/>
    <property type="evidence" value="ECO:0007669"/>
    <property type="project" value="TreeGrafter"/>
</dbReference>
<keyword evidence="1" id="KW-0805">Transcription regulation</keyword>
<dbReference type="Gene3D" id="1.10.30.10">
    <property type="entry name" value="High mobility group box domain"/>
    <property type="match status" value="1"/>
</dbReference>
<dbReference type="GO" id="GO:0000981">
    <property type="term" value="F:DNA-binding transcription factor activity, RNA polymerase II-specific"/>
    <property type="evidence" value="ECO:0007669"/>
    <property type="project" value="TreeGrafter"/>
</dbReference>
<dbReference type="PANTHER" id="PTHR45789">
    <property type="entry name" value="FI18025P1"/>
    <property type="match status" value="1"/>
</dbReference>
<reference evidence="9 10" key="1">
    <citation type="submission" date="2014-04" db="EMBL/GenBank/DDBJ databases">
        <title>Genome evolution of avian class.</title>
        <authorList>
            <person name="Zhang G."/>
            <person name="Li C."/>
        </authorList>
    </citation>
    <scope>NUCLEOTIDE SEQUENCE [LARGE SCALE GENOMIC DNA]</scope>
    <source>
        <strain evidence="9">BGI_N325</strain>
    </source>
</reference>
<dbReference type="InterPro" id="IPR051356">
    <property type="entry name" value="SOX/SOX-like_TF"/>
</dbReference>
<evidence type="ECO:0000256" key="1">
    <source>
        <dbReference type="ARBA" id="ARBA00023015"/>
    </source>
</evidence>
<feature type="region of interest" description="Disordered" evidence="7">
    <location>
        <begin position="150"/>
        <end position="188"/>
    </location>
</feature>
<feature type="compositionally biased region" description="Polar residues" evidence="7">
    <location>
        <begin position="175"/>
        <end position="188"/>
    </location>
</feature>
<feature type="non-terminal residue" evidence="9">
    <location>
        <position position="398"/>
    </location>
</feature>
<feature type="non-terminal residue" evidence="9">
    <location>
        <position position="1"/>
    </location>
</feature>
<dbReference type="SMART" id="SM00398">
    <property type="entry name" value="HMG"/>
    <property type="match status" value="1"/>
</dbReference>
<protein>
    <submittedName>
        <fullName evidence="9">Transcription factor SOX-13</fullName>
    </submittedName>
</protein>
<evidence type="ECO:0000256" key="5">
    <source>
        <dbReference type="PROSITE-ProRule" id="PRU00267"/>
    </source>
</evidence>
<dbReference type="EMBL" id="KK540705">
    <property type="protein sequence ID" value="KFP30801.1"/>
    <property type="molecule type" value="Genomic_DNA"/>
</dbReference>
<dbReference type="PROSITE" id="PS50118">
    <property type="entry name" value="HMG_BOX_2"/>
    <property type="match status" value="1"/>
</dbReference>
<dbReference type="SUPFAM" id="SSF47095">
    <property type="entry name" value="HMG-box"/>
    <property type="match status" value="1"/>
</dbReference>
<gene>
    <name evidence="9" type="ORF">N325_08088</name>
</gene>
<dbReference type="CDD" id="cd22030">
    <property type="entry name" value="HMG-box_SoxD"/>
    <property type="match status" value="1"/>
</dbReference>
<dbReference type="Pfam" id="PF00505">
    <property type="entry name" value="HMG_box"/>
    <property type="match status" value="1"/>
</dbReference>
<sequence length="398" mass="44905">GTQESLAEKELQLLVMINQLSTLRDQLLTAHSEQKNMAAMLFEKQQQQMELARQQQEQIAKQQQQLIQQQHKINLLQQQIQVNMPYVMIPAFTPSHQPLPVAPDSQLALPIQPIPCKPVDYPEQLLHRFFPAGSGHLQMQETSQPLNLTAKPKVSDLPSASSSPSLKMSSCQSLTPSHGTTRDLQTSPSNLPLGFLGEGDAITKAIQDARQLLHGHSGALEGSLSNPFRKVRGTPAPSLTQSWVSDLAGSWFLTLCSLAGPSRSFLCLLTSAGVSLTGSRHFPESRNNNHIKRPMNAFMVWAKDERRKILQAFPDMHNSSISKILGSRWKSMTNQEKQPYYEEQARLSRQHLEKYPDYKYKPRPKRTCIVEGKRLRVGEYKALMRNRRQDARQGYLLG</sequence>
<dbReference type="FunFam" id="1.10.30.10:FF:000003">
    <property type="entry name" value="Putative transcription factor SOX-6"/>
    <property type="match status" value="1"/>
</dbReference>
<evidence type="ECO:0000256" key="7">
    <source>
        <dbReference type="SAM" id="MobiDB-lite"/>
    </source>
</evidence>
<dbReference type="GO" id="GO:0045165">
    <property type="term" value="P:cell fate commitment"/>
    <property type="evidence" value="ECO:0007669"/>
    <property type="project" value="TreeGrafter"/>
</dbReference>
<proteinExistence type="predicted"/>
<feature type="domain" description="HMG box" evidence="8">
    <location>
        <begin position="291"/>
        <end position="359"/>
    </location>
</feature>
<dbReference type="AlphaFoldDB" id="A0A091K3B4"/>
<name>A0A091K3B4_COLST</name>
<evidence type="ECO:0000259" key="8">
    <source>
        <dbReference type="PROSITE" id="PS50118"/>
    </source>
</evidence>
<keyword evidence="3" id="KW-0804">Transcription</keyword>
<keyword evidence="10" id="KW-1185">Reference proteome</keyword>
<evidence type="ECO:0000256" key="2">
    <source>
        <dbReference type="ARBA" id="ARBA00023125"/>
    </source>
</evidence>
<evidence type="ECO:0000256" key="4">
    <source>
        <dbReference type="ARBA" id="ARBA00023242"/>
    </source>
</evidence>
<feature type="DNA-binding region" description="HMG box" evidence="5">
    <location>
        <begin position="291"/>
        <end position="359"/>
    </location>
</feature>